<evidence type="ECO:0000259" key="10">
    <source>
        <dbReference type="Pfam" id="PF00909"/>
    </source>
</evidence>
<accession>A0AAV3UQJ1</accession>
<dbReference type="Proteomes" id="UP001501729">
    <property type="component" value="Unassembled WGS sequence"/>
</dbReference>
<comment type="function">
    <text evidence="8">Involved in the uptake of ammonium/ammonia (NH(4)(+)/NH(3)). Transport is electrogenic.</text>
</comment>
<sequence length="230" mass="24590">MLGDFSYVDRMALITTLEMAAGTLGAGGIALFRTGKVDTLYVANGLLAGLVGITGIADAITWPGGIVVGLLAGIQLPLVFEFVENRLKFDDVCAVFPVHGSAGVLGILTFSFVSTEGFTVDALAAQMLGVLVITIWTVVATHLVFTIAKILGQARVTPKHERDGLDVSEHGIDTYPEFGGQIQSRMEVHSERTAVCRTTAVLNWSPPSYAQTNSVKQRRRCLKLAPQVSQ</sequence>
<dbReference type="PANTHER" id="PTHR11730">
    <property type="entry name" value="AMMONIUM TRANSPORTER"/>
    <property type="match status" value="1"/>
</dbReference>
<evidence type="ECO:0000256" key="6">
    <source>
        <dbReference type="ARBA" id="ARBA00023136"/>
    </source>
</evidence>
<dbReference type="PANTHER" id="PTHR11730:SF6">
    <property type="entry name" value="AMMONIUM TRANSPORTER"/>
    <property type="match status" value="1"/>
</dbReference>
<evidence type="ECO:0000256" key="5">
    <source>
        <dbReference type="ARBA" id="ARBA00022989"/>
    </source>
</evidence>
<comment type="similarity">
    <text evidence="2">Belongs to the ammonia transporter channel (TC 1.A.11.2) family.</text>
</comment>
<comment type="caution">
    <text evidence="11">The sequence shown here is derived from an EMBL/GenBank/DDBJ whole genome shotgun (WGS) entry which is preliminary data.</text>
</comment>
<comment type="subcellular location">
    <subcellularLocation>
        <location evidence="1">Membrane</location>
        <topology evidence="1">Multi-pass membrane protein</topology>
    </subcellularLocation>
</comment>
<keyword evidence="3" id="KW-0813">Transport</keyword>
<proteinExistence type="inferred from homology"/>
<dbReference type="InterPro" id="IPR029020">
    <property type="entry name" value="Ammonium/urea_transptr"/>
</dbReference>
<gene>
    <name evidence="11" type="ORF">GCM10025751_52000</name>
</gene>
<keyword evidence="6 9" id="KW-0472">Membrane</keyword>
<dbReference type="SUPFAM" id="SSF111352">
    <property type="entry name" value="Ammonium transporter"/>
    <property type="match status" value="1"/>
</dbReference>
<evidence type="ECO:0000256" key="9">
    <source>
        <dbReference type="SAM" id="Phobius"/>
    </source>
</evidence>
<evidence type="ECO:0000256" key="4">
    <source>
        <dbReference type="ARBA" id="ARBA00022692"/>
    </source>
</evidence>
<dbReference type="Gene3D" id="1.10.3430.10">
    <property type="entry name" value="Ammonium transporter AmtB like domains"/>
    <property type="match status" value="1"/>
</dbReference>
<organism evidence="11 12">
    <name type="scientific">Haladaptatus pallidirubidus</name>
    <dbReference type="NCBI Taxonomy" id="1008152"/>
    <lineage>
        <taxon>Archaea</taxon>
        <taxon>Methanobacteriati</taxon>
        <taxon>Methanobacteriota</taxon>
        <taxon>Stenosarchaea group</taxon>
        <taxon>Halobacteria</taxon>
        <taxon>Halobacteriales</taxon>
        <taxon>Haladaptataceae</taxon>
        <taxon>Haladaptatus</taxon>
    </lineage>
</organism>
<dbReference type="EMBL" id="BAABKX010000026">
    <property type="protein sequence ID" value="GAA5063470.1"/>
    <property type="molecule type" value="Genomic_DNA"/>
</dbReference>
<feature type="transmembrane region" description="Helical" evidence="9">
    <location>
        <begin position="92"/>
        <end position="113"/>
    </location>
</feature>
<keyword evidence="4 9" id="KW-0812">Transmembrane</keyword>
<keyword evidence="12" id="KW-1185">Reference proteome</keyword>
<dbReference type="InterPro" id="IPR024041">
    <property type="entry name" value="NH4_transpt_AmtB-like_dom"/>
</dbReference>
<evidence type="ECO:0000256" key="7">
    <source>
        <dbReference type="ARBA" id="ARBA00023177"/>
    </source>
</evidence>
<feature type="transmembrane region" description="Helical" evidence="9">
    <location>
        <begin position="39"/>
        <end position="56"/>
    </location>
</feature>
<dbReference type="Pfam" id="PF00909">
    <property type="entry name" value="Ammonium_transp"/>
    <property type="match status" value="1"/>
</dbReference>
<feature type="domain" description="Ammonium transporter AmtB-like" evidence="10">
    <location>
        <begin position="10"/>
        <end position="175"/>
    </location>
</feature>
<dbReference type="GO" id="GO:0016020">
    <property type="term" value="C:membrane"/>
    <property type="evidence" value="ECO:0007669"/>
    <property type="project" value="UniProtKB-SubCell"/>
</dbReference>
<feature type="transmembrane region" description="Helical" evidence="9">
    <location>
        <begin position="125"/>
        <end position="152"/>
    </location>
</feature>
<evidence type="ECO:0000256" key="3">
    <source>
        <dbReference type="ARBA" id="ARBA00022448"/>
    </source>
</evidence>
<keyword evidence="7" id="KW-0924">Ammonia transport</keyword>
<evidence type="ECO:0000256" key="8">
    <source>
        <dbReference type="ARBA" id="ARBA00045370"/>
    </source>
</evidence>
<dbReference type="GO" id="GO:0008519">
    <property type="term" value="F:ammonium channel activity"/>
    <property type="evidence" value="ECO:0007669"/>
    <property type="project" value="InterPro"/>
</dbReference>
<keyword evidence="5 9" id="KW-1133">Transmembrane helix</keyword>
<protein>
    <recommendedName>
        <fullName evidence="10">Ammonium transporter AmtB-like domain-containing protein</fullName>
    </recommendedName>
</protein>
<evidence type="ECO:0000313" key="12">
    <source>
        <dbReference type="Proteomes" id="UP001501729"/>
    </source>
</evidence>
<dbReference type="GO" id="GO:0097272">
    <property type="term" value="P:ammonium homeostasis"/>
    <property type="evidence" value="ECO:0007669"/>
    <property type="project" value="TreeGrafter"/>
</dbReference>
<feature type="transmembrane region" description="Helical" evidence="9">
    <location>
        <begin position="12"/>
        <end position="32"/>
    </location>
</feature>
<evidence type="ECO:0000313" key="11">
    <source>
        <dbReference type="EMBL" id="GAA5063470.1"/>
    </source>
</evidence>
<evidence type="ECO:0000256" key="1">
    <source>
        <dbReference type="ARBA" id="ARBA00004141"/>
    </source>
</evidence>
<reference evidence="11 12" key="1">
    <citation type="journal article" date="2019" name="Int. J. Syst. Evol. Microbiol.">
        <title>The Global Catalogue of Microorganisms (GCM) 10K type strain sequencing project: providing services to taxonomists for standard genome sequencing and annotation.</title>
        <authorList>
            <consortium name="The Broad Institute Genomics Platform"/>
            <consortium name="The Broad Institute Genome Sequencing Center for Infectious Disease"/>
            <person name="Wu L."/>
            <person name="Ma J."/>
        </authorList>
    </citation>
    <scope>NUCLEOTIDE SEQUENCE [LARGE SCALE GENOMIC DNA]</scope>
    <source>
        <strain evidence="11 12">JCM 17504</strain>
    </source>
</reference>
<dbReference type="AlphaFoldDB" id="A0AAV3UQJ1"/>
<evidence type="ECO:0000256" key="2">
    <source>
        <dbReference type="ARBA" id="ARBA00005887"/>
    </source>
</evidence>
<feature type="transmembrane region" description="Helical" evidence="9">
    <location>
        <begin position="62"/>
        <end position="80"/>
    </location>
</feature>
<name>A0AAV3UQJ1_9EURY</name>